<keyword evidence="1" id="KW-0732">Signal</keyword>
<proteinExistence type="predicted"/>
<sequence length="318" mass="35945">MNLLTMLIPLLCITALSLLHTTNANPAFEGYRYEKPSIPFEYPTVTKKLPKNTDIKPTTTAIASTTKVPNEKLNTKSKPNSSTAIKTTTIATTLNKHQQQQKQEKSHATEKIKKSTVINPTAIKATNLNIKSNKNPETLTIITAESAATTVTVVKRKTDKLSLNQLPSNSTTSIHMATTGCTLYKAEEQKNVQNKLEKEFIKKTDPKVSAAQEAALENLLNRDNGYIYRLPSKEQQLKSLDENLPHTVHEDNHATKRLKLKNDVYEVDHSVGMNSLKYCCDQSFDILREKYRELAKNRPLERRLAPYTEKLADKEYFE</sequence>
<organism evidence="2 3">
    <name type="scientific">Lucilia cuprina</name>
    <name type="common">Green bottle fly</name>
    <name type="synonym">Australian sheep blowfly</name>
    <dbReference type="NCBI Taxonomy" id="7375"/>
    <lineage>
        <taxon>Eukaryota</taxon>
        <taxon>Metazoa</taxon>
        <taxon>Ecdysozoa</taxon>
        <taxon>Arthropoda</taxon>
        <taxon>Hexapoda</taxon>
        <taxon>Insecta</taxon>
        <taxon>Pterygota</taxon>
        <taxon>Neoptera</taxon>
        <taxon>Endopterygota</taxon>
        <taxon>Diptera</taxon>
        <taxon>Brachycera</taxon>
        <taxon>Muscomorpha</taxon>
        <taxon>Oestroidea</taxon>
        <taxon>Calliphoridae</taxon>
        <taxon>Luciliinae</taxon>
        <taxon>Lucilia</taxon>
    </lineage>
</organism>
<dbReference type="Proteomes" id="UP000037069">
    <property type="component" value="Unassembled WGS sequence"/>
</dbReference>
<dbReference type="EMBL" id="JRES01000328">
    <property type="protein sequence ID" value="KNC32255.1"/>
    <property type="molecule type" value="Genomic_DNA"/>
</dbReference>
<protein>
    <submittedName>
        <fullName evidence="2">Uncharacterized protein</fullName>
    </submittedName>
</protein>
<reference evidence="2 3" key="1">
    <citation type="journal article" date="2015" name="Nat. Commun.">
        <title>Lucilia cuprina genome unlocks parasitic fly biology to underpin future interventions.</title>
        <authorList>
            <person name="Anstead C.A."/>
            <person name="Korhonen P.K."/>
            <person name="Young N.D."/>
            <person name="Hall R.S."/>
            <person name="Jex A.R."/>
            <person name="Murali S.C."/>
            <person name="Hughes D.S."/>
            <person name="Lee S.F."/>
            <person name="Perry T."/>
            <person name="Stroehlein A.J."/>
            <person name="Ansell B.R."/>
            <person name="Breugelmans B."/>
            <person name="Hofmann A."/>
            <person name="Qu J."/>
            <person name="Dugan S."/>
            <person name="Lee S.L."/>
            <person name="Chao H."/>
            <person name="Dinh H."/>
            <person name="Han Y."/>
            <person name="Doddapaneni H.V."/>
            <person name="Worley K.C."/>
            <person name="Muzny D.M."/>
            <person name="Ioannidis P."/>
            <person name="Waterhouse R.M."/>
            <person name="Zdobnov E.M."/>
            <person name="James P.J."/>
            <person name="Bagnall N.H."/>
            <person name="Kotze A.C."/>
            <person name="Gibbs R.A."/>
            <person name="Richards S."/>
            <person name="Batterham P."/>
            <person name="Gasser R.B."/>
        </authorList>
    </citation>
    <scope>NUCLEOTIDE SEQUENCE [LARGE SCALE GENOMIC DNA]</scope>
    <source>
        <strain evidence="2 3">LS</strain>
        <tissue evidence="2">Full body</tissue>
    </source>
</reference>
<evidence type="ECO:0000256" key="1">
    <source>
        <dbReference type="SAM" id="SignalP"/>
    </source>
</evidence>
<name>A0A0L0CJ18_LUCCU</name>
<feature type="chain" id="PRO_5005536595" evidence="1">
    <location>
        <begin position="25"/>
        <end position="318"/>
    </location>
</feature>
<dbReference type="AlphaFoldDB" id="A0A0L0CJ18"/>
<dbReference type="OrthoDB" id="8031047at2759"/>
<accession>A0A0L0CJ18</accession>
<evidence type="ECO:0000313" key="2">
    <source>
        <dbReference type="EMBL" id="KNC32255.1"/>
    </source>
</evidence>
<comment type="caution">
    <text evidence="2">The sequence shown here is derived from an EMBL/GenBank/DDBJ whole genome shotgun (WGS) entry which is preliminary data.</text>
</comment>
<evidence type="ECO:0000313" key="3">
    <source>
        <dbReference type="Proteomes" id="UP000037069"/>
    </source>
</evidence>
<keyword evidence="3" id="KW-1185">Reference proteome</keyword>
<feature type="signal peptide" evidence="1">
    <location>
        <begin position="1"/>
        <end position="24"/>
    </location>
</feature>
<gene>
    <name evidence="2" type="ORF">FF38_06621</name>
</gene>